<accession>A0A128A4L2</accession>
<organism evidence="2 3">
    <name type="scientific">Nitrosotalea devaniterrae</name>
    <dbReference type="NCBI Taxonomy" id="1078905"/>
    <lineage>
        <taxon>Archaea</taxon>
        <taxon>Nitrososphaerota</taxon>
        <taxon>Nitrososphaeria</taxon>
        <taxon>Nitrosotaleales</taxon>
        <taxon>Nitrosotaleaceae</taxon>
        <taxon>Nitrosotalea</taxon>
    </lineage>
</organism>
<evidence type="ECO:0000313" key="2">
    <source>
        <dbReference type="EMBL" id="CUR52294.1"/>
    </source>
</evidence>
<name>A0A128A4L2_9ARCH</name>
<evidence type="ECO:0008006" key="4">
    <source>
        <dbReference type="Google" id="ProtNLM"/>
    </source>
</evidence>
<sequence>MRPCNLKQILENMTKIHSKLVCGIFLILITMSFVGNQAFAQTESGDSSLVVVKGVSQDGTVVVTVSSTPVEIHKPLALKISFTDPKGNKIMHENYAITGIQQEGNGITILSNQYAYAANGDDLQVTLALDNPSPVNFMIQLQGSGLPGTDSSTWTGPIDTVGITIGTNIVPEFGSLAPMILIFSLLVVIFFIRRFGIRLSYFDKYAS</sequence>
<dbReference type="Proteomes" id="UP000196239">
    <property type="component" value="Chromosome 1"/>
</dbReference>
<reference evidence="3" key="1">
    <citation type="submission" date="2015-10" db="EMBL/GenBank/DDBJ databases">
        <authorList>
            <person name="Lehtovirta-Morley L.E."/>
            <person name="Vieille C."/>
        </authorList>
    </citation>
    <scope>NUCLEOTIDE SEQUENCE [LARGE SCALE GENOMIC DNA]</scope>
</reference>
<dbReference type="KEGG" id="ndv:NDEV_1529"/>
<keyword evidence="1" id="KW-1133">Transmembrane helix</keyword>
<protein>
    <recommendedName>
        <fullName evidence="4">PEFG-CTERM sorting domain-containing protein</fullName>
    </recommendedName>
</protein>
<evidence type="ECO:0000313" key="3">
    <source>
        <dbReference type="Proteomes" id="UP000196239"/>
    </source>
</evidence>
<keyword evidence="1" id="KW-0812">Transmembrane</keyword>
<feature type="transmembrane region" description="Helical" evidence="1">
    <location>
        <begin position="173"/>
        <end position="192"/>
    </location>
</feature>
<proteinExistence type="predicted"/>
<gene>
    <name evidence="2" type="ORF">NDEV_1529</name>
</gene>
<keyword evidence="1" id="KW-0472">Membrane</keyword>
<dbReference type="AlphaFoldDB" id="A0A128A4L2"/>
<evidence type="ECO:0000256" key="1">
    <source>
        <dbReference type="SAM" id="Phobius"/>
    </source>
</evidence>
<dbReference type="EMBL" id="LN890280">
    <property type="protein sequence ID" value="CUR52294.1"/>
    <property type="molecule type" value="Genomic_DNA"/>
</dbReference>
<keyword evidence="3" id="KW-1185">Reference proteome</keyword>